<feature type="transmembrane region" description="Helical" evidence="6">
    <location>
        <begin position="97"/>
        <end position="116"/>
    </location>
</feature>
<keyword evidence="3 6" id="KW-0812">Transmembrane</keyword>
<feature type="domain" description="RDD" evidence="7">
    <location>
        <begin position="4"/>
        <end position="151"/>
    </location>
</feature>
<keyword evidence="4 6" id="KW-1133">Transmembrane helix</keyword>
<gene>
    <name evidence="8" type="ORF">ISN74_15365</name>
</gene>
<evidence type="ECO:0000256" key="2">
    <source>
        <dbReference type="ARBA" id="ARBA00022475"/>
    </source>
</evidence>
<dbReference type="PANTHER" id="PTHR36115:SF10">
    <property type="entry name" value="RDD DOMAIN-CONTAINING PROTEIN"/>
    <property type="match status" value="1"/>
</dbReference>
<keyword evidence="9" id="KW-1185">Reference proteome</keyword>
<proteinExistence type="predicted"/>
<accession>A0ABX7H1Q4</accession>
<evidence type="ECO:0000259" key="7">
    <source>
        <dbReference type="Pfam" id="PF06271"/>
    </source>
</evidence>
<evidence type="ECO:0000256" key="4">
    <source>
        <dbReference type="ARBA" id="ARBA00022989"/>
    </source>
</evidence>
<comment type="subcellular location">
    <subcellularLocation>
        <location evidence="1">Cell membrane</location>
        <topology evidence="1">Multi-pass membrane protein</topology>
    </subcellularLocation>
</comment>
<feature type="transmembrane region" description="Helical" evidence="6">
    <location>
        <begin position="9"/>
        <end position="29"/>
    </location>
</feature>
<dbReference type="EMBL" id="CP064030">
    <property type="protein sequence ID" value="QRN55959.1"/>
    <property type="molecule type" value="Genomic_DNA"/>
</dbReference>
<feature type="transmembrane region" description="Helical" evidence="6">
    <location>
        <begin position="122"/>
        <end position="140"/>
    </location>
</feature>
<evidence type="ECO:0000256" key="5">
    <source>
        <dbReference type="ARBA" id="ARBA00023136"/>
    </source>
</evidence>
<sequence length="158" mass="17222">MMCPLWRRLLALVYDLVAVLAIVMVVGLLCELVTGGRLITTGSQVHIAWWYQPLQALVVAAYFAVSWLRGGQTLGMRPWRIRITANGGAPLSVRQSLVRVVVAALPLLLLLLAPQIGLKPTLWAMAGAWGLWFAAALFGVRCQAVHDLVAGTEIRRIG</sequence>
<protein>
    <submittedName>
        <fullName evidence="8">RDD family protein</fullName>
    </submittedName>
</protein>
<dbReference type="InterPro" id="IPR051791">
    <property type="entry name" value="Pra-immunoreactive"/>
</dbReference>
<organism evidence="8 9">
    <name type="scientific">Dyella caseinilytica</name>
    <dbReference type="NCBI Taxonomy" id="1849581"/>
    <lineage>
        <taxon>Bacteria</taxon>
        <taxon>Pseudomonadati</taxon>
        <taxon>Pseudomonadota</taxon>
        <taxon>Gammaproteobacteria</taxon>
        <taxon>Lysobacterales</taxon>
        <taxon>Rhodanobacteraceae</taxon>
        <taxon>Dyella</taxon>
    </lineage>
</organism>
<name>A0ABX7H1Q4_9GAMM</name>
<evidence type="ECO:0000256" key="1">
    <source>
        <dbReference type="ARBA" id="ARBA00004651"/>
    </source>
</evidence>
<dbReference type="Pfam" id="PF06271">
    <property type="entry name" value="RDD"/>
    <property type="match status" value="1"/>
</dbReference>
<evidence type="ECO:0000313" key="9">
    <source>
        <dbReference type="Proteomes" id="UP000663181"/>
    </source>
</evidence>
<evidence type="ECO:0000256" key="6">
    <source>
        <dbReference type="SAM" id="Phobius"/>
    </source>
</evidence>
<keyword evidence="5 6" id="KW-0472">Membrane</keyword>
<dbReference type="InterPro" id="IPR010432">
    <property type="entry name" value="RDD"/>
</dbReference>
<dbReference type="Proteomes" id="UP000663181">
    <property type="component" value="Chromosome"/>
</dbReference>
<keyword evidence="2" id="KW-1003">Cell membrane</keyword>
<dbReference type="PANTHER" id="PTHR36115">
    <property type="entry name" value="PROLINE-RICH ANTIGEN HOMOLOG-RELATED"/>
    <property type="match status" value="1"/>
</dbReference>
<evidence type="ECO:0000256" key="3">
    <source>
        <dbReference type="ARBA" id="ARBA00022692"/>
    </source>
</evidence>
<evidence type="ECO:0000313" key="8">
    <source>
        <dbReference type="EMBL" id="QRN55959.1"/>
    </source>
</evidence>
<reference evidence="8 9" key="1">
    <citation type="submission" date="2020-10" db="EMBL/GenBank/DDBJ databases">
        <title>Phylogeny of dyella-like bacteria.</title>
        <authorList>
            <person name="Fu J."/>
        </authorList>
    </citation>
    <scope>NUCLEOTIDE SEQUENCE [LARGE SCALE GENOMIC DNA]</scope>
    <source>
        <strain evidence="8 9">DHOB09</strain>
    </source>
</reference>
<feature type="transmembrane region" description="Helical" evidence="6">
    <location>
        <begin position="49"/>
        <end position="68"/>
    </location>
</feature>